<dbReference type="PANTHER" id="PTHR24189:SF50">
    <property type="entry name" value="ANKYRIN REPEAT AND SOCS BOX PROTEIN 2"/>
    <property type="match status" value="1"/>
</dbReference>
<evidence type="ECO:0000256" key="3">
    <source>
        <dbReference type="PROSITE-ProRule" id="PRU00023"/>
    </source>
</evidence>
<evidence type="ECO:0000313" key="5">
    <source>
        <dbReference type="Proteomes" id="UP001528920"/>
    </source>
</evidence>
<dbReference type="PROSITE" id="PS51257">
    <property type="entry name" value="PROKAR_LIPOPROTEIN"/>
    <property type="match status" value="1"/>
</dbReference>
<dbReference type="InterPro" id="IPR050745">
    <property type="entry name" value="Multifunctional_regulatory"/>
</dbReference>
<dbReference type="SUPFAM" id="SSF48403">
    <property type="entry name" value="Ankyrin repeat"/>
    <property type="match status" value="1"/>
</dbReference>
<reference evidence="4 5" key="1">
    <citation type="submission" date="2022-01" db="EMBL/GenBank/DDBJ databases">
        <title>Labilibaculum sp. nov, a marine bacterium isolated from Antarctica.</title>
        <authorList>
            <person name="Dai W."/>
        </authorList>
    </citation>
    <scope>NUCLEOTIDE SEQUENCE [LARGE SCALE GENOMIC DNA]</scope>
    <source>
        <strain evidence="4 5">DW002</strain>
    </source>
</reference>
<dbReference type="Gene3D" id="1.25.40.20">
    <property type="entry name" value="Ankyrin repeat-containing domain"/>
    <property type="match status" value="1"/>
</dbReference>
<keyword evidence="1" id="KW-0677">Repeat</keyword>
<keyword evidence="2 3" id="KW-0040">ANK repeat</keyword>
<dbReference type="Pfam" id="PF12796">
    <property type="entry name" value="Ank_2"/>
    <property type="match status" value="1"/>
</dbReference>
<organism evidence="4 5">
    <name type="scientific">Paralabilibaculum antarcticum</name>
    <dbReference type="NCBI Taxonomy" id="2912572"/>
    <lineage>
        <taxon>Bacteria</taxon>
        <taxon>Pseudomonadati</taxon>
        <taxon>Bacteroidota</taxon>
        <taxon>Bacteroidia</taxon>
        <taxon>Marinilabiliales</taxon>
        <taxon>Marinifilaceae</taxon>
        <taxon>Paralabilibaculum</taxon>
    </lineage>
</organism>
<dbReference type="PANTHER" id="PTHR24189">
    <property type="entry name" value="MYOTROPHIN"/>
    <property type="match status" value="1"/>
</dbReference>
<proteinExistence type="predicted"/>
<dbReference type="Proteomes" id="UP001528920">
    <property type="component" value="Unassembled WGS sequence"/>
</dbReference>
<evidence type="ECO:0000256" key="2">
    <source>
        <dbReference type="ARBA" id="ARBA00023043"/>
    </source>
</evidence>
<dbReference type="PROSITE" id="PS50088">
    <property type="entry name" value="ANK_REPEAT"/>
    <property type="match status" value="1"/>
</dbReference>
<dbReference type="RefSeq" id="WP_275110716.1">
    <property type="nucleotide sequence ID" value="NZ_JAKJSC010000004.1"/>
</dbReference>
<dbReference type="InterPro" id="IPR036770">
    <property type="entry name" value="Ankyrin_rpt-contain_sf"/>
</dbReference>
<name>A0ABT5VVQ3_9BACT</name>
<dbReference type="SMART" id="SM00248">
    <property type="entry name" value="ANK"/>
    <property type="match status" value="4"/>
</dbReference>
<dbReference type="InterPro" id="IPR002110">
    <property type="entry name" value="Ankyrin_rpt"/>
</dbReference>
<gene>
    <name evidence="4" type="ORF">L3049_15425</name>
</gene>
<keyword evidence="5" id="KW-1185">Reference proteome</keyword>
<feature type="repeat" description="ANK" evidence="3">
    <location>
        <begin position="130"/>
        <end position="162"/>
    </location>
</feature>
<accession>A0ABT5VVQ3</accession>
<dbReference type="EMBL" id="JAKJSC010000004">
    <property type="protein sequence ID" value="MDE5419386.1"/>
    <property type="molecule type" value="Genomic_DNA"/>
</dbReference>
<comment type="caution">
    <text evidence="4">The sequence shown here is derived from an EMBL/GenBank/DDBJ whole genome shotgun (WGS) entry which is preliminary data.</text>
</comment>
<evidence type="ECO:0000256" key="1">
    <source>
        <dbReference type="ARBA" id="ARBA00022737"/>
    </source>
</evidence>
<protein>
    <submittedName>
        <fullName evidence="4">Ankyrin repeat domain-containing protein</fullName>
    </submittedName>
</protein>
<dbReference type="PROSITE" id="PS50297">
    <property type="entry name" value="ANK_REP_REGION"/>
    <property type="match status" value="1"/>
</dbReference>
<evidence type="ECO:0000313" key="4">
    <source>
        <dbReference type="EMBL" id="MDE5419386.1"/>
    </source>
</evidence>
<sequence>MKYINIVLLLLLISCQPKTNYEKQLKIYDSFSVRELSSSMWDYSNEPWINYRSYDKLVELYKRGANIEYIDSSKTTYTTPFLNASGTIKCLREKDQRRSGEIDSMELEAVKIVKYLAKNGANIHARTSGNNLNALHLAANGGREKMIPVLVNLGLDINSRNGDLDYGGTVLWHAINAGDLATVKAVVEAGADIDLCLLDGNSPLDWAMAYANPKAKEALWLVPYRDQQAIAEYLQSIGAKHGKNQFKGMLYFDESKE</sequence>